<dbReference type="EMBL" id="JDVG02000059">
    <property type="protein sequence ID" value="KFB74325.1"/>
    <property type="molecule type" value="Genomic_DNA"/>
</dbReference>
<evidence type="ECO:0000313" key="2">
    <source>
        <dbReference type="Proteomes" id="UP000020077"/>
    </source>
</evidence>
<evidence type="ECO:0000313" key="1">
    <source>
        <dbReference type="EMBL" id="KFB74325.1"/>
    </source>
</evidence>
<dbReference type="AlphaFoldDB" id="A0A080M1Z2"/>
<gene>
    <name evidence="1" type="ORF">AW09_000381</name>
</gene>
<protein>
    <submittedName>
        <fullName evidence="1">Uncharacterized protein</fullName>
    </submittedName>
</protein>
<sequence>MSLFLDDQDFFEPLGEAAYAIGFEWPDHADFVQANADLRCQFVVDPEFAECLADVEVGLAGGDDSQAGRRSRVGTIDDHPVELVGAAIGQRRVQE</sequence>
<dbReference type="Proteomes" id="UP000020077">
    <property type="component" value="Unassembled WGS sequence"/>
</dbReference>
<comment type="caution">
    <text evidence="1">The sequence shown here is derived from an EMBL/GenBank/DDBJ whole genome shotgun (WGS) entry which is preliminary data.</text>
</comment>
<name>A0A080M1Z2_9PROT</name>
<accession>A0A080M1Z2</accession>
<organism evidence="1 2">
    <name type="scientific">Candidatus Accumulibacter phosphatis</name>
    <dbReference type="NCBI Taxonomy" id="327160"/>
    <lineage>
        <taxon>Bacteria</taxon>
        <taxon>Pseudomonadati</taxon>
        <taxon>Pseudomonadota</taxon>
        <taxon>Betaproteobacteria</taxon>
        <taxon>Candidatus Accumulibacter</taxon>
    </lineage>
</organism>
<proteinExistence type="predicted"/>
<reference evidence="1 2" key="1">
    <citation type="submission" date="2014-02" db="EMBL/GenBank/DDBJ databases">
        <title>Expanding our view of genomic diversity in Candidatus Accumulibacter clades.</title>
        <authorList>
            <person name="Skennerton C.T."/>
            <person name="Barr J.J."/>
            <person name="Slater F.R."/>
            <person name="Bond P.L."/>
            <person name="Tyson G.W."/>
        </authorList>
    </citation>
    <scope>NUCLEOTIDE SEQUENCE [LARGE SCALE GENOMIC DNA]</scope>
    <source>
        <strain evidence="2">BA-91</strain>
    </source>
</reference>